<name>A0A0B6YZF0_9EUPU</name>
<keyword evidence="5" id="KW-0130">Cell adhesion</keyword>
<dbReference type="PANTHER" id="PTHR24025:SF28">
    <property type="entry name" value="PUTATIVE-RELATED"/>
    <property type="match status" value="1"/>
</dbReference>
<dbReference type="Gene3D" id="2.60.40.60">
    <property type="entry name" value="Cadherins"/>
    <property type="match status" value="3"/>
</dbReference>
<comment type="subcellular location">
    <subcellularLocation>
        <location evidence="1">Membrane</location>
    </subcellularLocation>
</comment>
<feature type="domain" description="Cadherin" evidence="9">
    <location>
        <begin position="82"/>
        <end position="188"/>
    </location>
</feature>
<dbReference type="InterPro" id="IPR002126">
    <property type="entry name" value="Cadherin-like_dom"/>
</dbReference>
<dbReference type="GO" id="GO:0007156">
    <property type="term" value="P:homophilic cell adhesion via plasma membrane adhesion molecules"/>
    <property type="evidence" value="ECO:0007669"/>
    <property type="project" value="InterPro"/>
</dbReference>
<dbReference type="GO" id="GO:0005911">
    <property type="term" value="C:cell-cell junction"/>
    <property type="evidence" value="ECO:0007669"/>
    <property type="project" value="TreeGrafter"/>
</dbReference>
<dbReference type="PROSITE" id="PS50268">
    <property type="entry name" value="CADHERIN_2"/>
    <property type="match status" value="2"/>
</dbReference>
<keyword evidence="6" id="KW-1133">Transmembrane helix</keyword>
<dbReference type="InterPro" id="IPR015919">
    <property type="entry name" value="Cadherin-like_sf"/>
</dbReference>
<dbReference type="PROSITE" id="PS00232">
    <property type="entry name" value="CADHERIN_1"/>
    <property type="match status" value="1"/>
</dbReference>
<dbReference type="FunFam" id="2.60.40.60:FF:000092">
    <property type="entry name" value="Protocadherin 8"/>
    <property type="match status" value="1"/>
</dbReference>
<dbReference type="PANTHER" id="PTHR24025">
    <property type="entry name" value="DESMOGLEIN FAMILY MEMBER"/>
    <property type="match status" value="1"/>
</dbReference>
<accession>A0A0B6YZF0</accession>
<proteinExistence type="predicted"/>
<dbReference type="EMBL" id="HACG01014612">
    <property type="protein sequence ID" value="CEK61477.1"/>
    <property type="molecule type" value="Transcribed_RNA"/>
</dbReference>
<evidence type="ECO:0000256" key="2">
    <source>
        <dbReference type="ARBA" id="ARBA00022692"/>
    </source>
</evidence>
<evidence type="ECO:0000256" key="1">
    <source>
        <dbReference type="ARBA" id="ARBA00004370"/>
    </source>
</evidence>
<feature type="non-terminal residue" evidence="10">
    <location>
        <position position="237"/>
    </location>
</feature>
<gene>
    <name evidence="10" type="primary">ORF42366</name>
</gene>
<organism evidence="10">
    <name type="scientific">Arion vulgaris</name>
    <dbReference type="NCBI Taxonomy" id="1028688"/>
    <lineage>
        <taxon>Eukaryota</taxon>
        <taxon>Metazoa</taxon>
        <taxon>Spiralia</taxon>
        <taxon>Lophotrochozoa</taxon>
        <taxon>Mollusca</taxon>
        <taxon>Gastropoda</taxon>
        <taxon>Heterobranchia</taxon>
        <taxon>Euthyneura</taxon>
        <taxon>Panpulmonata</taxon>
        <taxon>Eupulmonata</taxon>
        <taxon>Stylommatophora</taxon>
        <taxon>Helicina</taxon>
        <taxon>Arionoidea</taxon>
        <taxon>Arionidae</taxon>
        <taxon>Arion</taxon>
    </lineage>
</organism>
<keyword evidence="4 8" id="KW-0106">Calcium</keyword>
<feature type="domain" description="Cadherin" evidence="9">
    <location>
        <begin position="1"/>
        <end position="81"/>
    </location>
</feature>
<dbReference type="CDD" id="cd11304">
    <property type="entry name" value="Cadherin_repeat"/>
    <property type="match status" value="3"/>
</dbReference>
<evidence type="ECO:0000256" key="6">
    <source>
        <dbReference type="ARBA" id="ARBA00022989"/>
    </source>
</evidence>
<dbReference type="GO" id="GO:0005509">
    <property type="term" value="F:calcium ion binding"/>
    <property type="evidence" value="ECO:0007669"/>
    <property type="project" value="UniProtKB-UniRule"/>
</dbReference>
<dbReference type="InterPro" id="IPR020894">
    <property type="entry name" value="Cadherin_CS"/>
</dbReference>
<reference evidence="10" key="1">
    <citation type="submission" date="2014-12" db="EMBL/GenBank/DDBJ databases">
        <title>Insight into the proteome of Arion vulgaris.</title>
        <authorList>
            <person name="Aradska J."/>
            <person name="Bulat T."/>
            <person name="Smidak R."/>
            <person name="Sarate P."/>
            <person name="Gangsoo J."/>
            <person name="Sialana F."/>
            <person name="Bilban M."/>
            <person name="Lubec G."/>
        </authorList>
    </citation>
    <scope>NUCLEOTIDE SEQUENCE</scope>
    <source>
        <tissue evidence="10">Skin</tissue>
    </source>
</reference>
<feature type="non-terminal residue" evidence="10">
    <location>
        <position position="1"/>
    </location>
</feature>
<dbReference type="AlphaFoldDB" id="A0A0B6YZF0"/>
<evidence type="ECO:0000256" key="7">
    <source>
        <dbReference type="ARBA" id="ARBA00023136"/>
    </source>
</evidence>
<dbReference type="Pfam" id="PF00028">
    <property type="entry name" value="Cadherin"/>
    <property type="match status" value="2"/>
</dbReference>
<keyword evidence="3" id="KW-0677">Repeat</keyword>
<dbReference type="SMART" id="SM00112">
    <property type="entry name" value="CA"/>
    <property type="match status" value="2"/>
</dbReference>
<keyword evidence="2" id="KW-0812">Transmembrane</keyword>
<keyword evidence="7" id="KW-0472">Membrane</keyword>
<evidence type="ECO:0000256" key="5">
    <source>
        <dbReference type="ARBA" id="ARBA00022889"/>
    </source>
</evidence>
<protein>
    <recommendedName>
        <fullName evidence="9">Cadherin domain-containing protein</fullName>
    </recommendedName>
</protein>
<evidence type="ECO:0000256" key="3">
    <source>
        <dbReference type="ARBA" id="ARBA00022737"/>
    </source>
</evidence>
<evidence type="ECO:0000259" key="9">
    <source>
        <dbReference type="PROSITE" id="PS50268"/>
    </source>
</evidence>
<dbReference type="PRINTS" id="PR00205">
    <property type="entry name" value="CADHERIN"/>
</dbReference>
<evidence type="ECO:0000256" key="8">
    <source>
        <dbReference type="PROSITE-ProRule" id="PRU00043"/>
    </source>
</evidence>
<sequence>ATDSDDGVNAALRYSLEPSMVQFEINESNGFIYTAVKNLDRELRDRYIFQVYAFDTSLSPLTATATVVVNIEDVNDEWPRFENATYIFHVSESADITSVIGKVRATDLDLGVGGMVEYLFVHNPAHPNPPFTLSKEDGTITLTQFLDYEVAKRYNFVVTAVDLGKPPRNSSIDVQIQVLDENDNDPIIAFPNRDNLSVVLNLDVSPGQEIIRVIAHDSDSGESGRLTYSISAQNNST</sequence>
<dbReference type="SUPFAM" id="SSF49313">
    <property type="entry name" value="Cadherin-like"/>
    <property type="match status" value="3"/>
</dbReference>
<evidence type="ECO:0000313" key="10">
    <source>
        <dbReference type="EMBL" id="CEK61477.1"/>
    </source>
</evidence>
<evidence type="ECO:0000256" key="4">
    <source>
        <dbReference type="ARBA" id="ARBA00022837"/>
    </source>
</evidence>
<dbReference type="GO" id="GO:0005886">
    <property type="term" value="C:plasma membrane"/>
    <property type="evidence" value="ECO:0007669"/>
    <property type="project" value="InterPro"/>
</dbReference>
<dbReference type="InterPro" id="IPR050971">
    <property type="entry name" value="Cadherin-domain_protein"/>
</dbReference>